<organism evidence="4 5">
    <name type="scientific">Moheibacter lacus</name>
    <dbReference type="NCBI Taxonomy" id="2745851"/>
    <lineage>
        <taxon>Bacteria</taxon>
        <taxon>Pseudomonadati</taxon>
        <taxon>Bacteroidota</taxon>
        <taxon>Flavobacteriia</taxon>
        <taxon>Flavobacteriales</taxon>
        <taxon>Weeksellaceae</taxon>
        <taxon>Moheibacter</taxon>
    </lineage>
</organism>
<dbReference type="InterPro" id="IPR016047">
    <property type="entry name" value="M23ase_b-sheet_dom"/>
</dbReference>
<dbReference type="SUPFAM" id="SSF51261">
    <property type="entry name" value="Duplicated hybrid motif"/>
    <property type="match status" value="1"/>
</dbReference>
<keyword evidence="2" id="KW-1133">Transmembrane helix</keyword>
<proteinExistence type="predicted"/>
<dbReference type="Pfam" id="PF01551">
    <property type="entry name" value="Peptidase_M23"/>
    <property type="match status" value="1"/>
</dbReference>
<gene>
    <name evidence="4" type="ORF">HU137_10110</name>
</gene>
<dbReference type="Gene3D" id="2.70.70.10">
    <property type="entry name" value="Glucose Permease (Domain IIA)"/>
    <property type="match status" value="1"/>
</dbReference>
<evidence type="ECO:0000256" key="1">
    <source>
        <dbReference type="ARBA" id="ARBA00022729"/>
    </source>
</evidence>
<evidence type="ECO:0000256" key="2">
    <source>
        <dbReference type="SAM" id="Phobius"/>
    </source>
</evidence>
<keyword evidence="2" id="KW-0812">Transmembrane</keyword>
<dbReference type="CDD" id="cd12797">
    <property type="entry name" value="M23_peptidase"/>
    <property type="match status" value="1"/>
</dbReference>
<evidence type="ECO:0000313" key="4">
    <source>
        <dbReference type="EMBL" id="MBA5630125.1"/>
    </source>
</evidence>
<dbReference type="InterPro" id="IPR011055">
    <property type="entry name" value="Dup_hybrid_motif"/>
</dbReference>
<accession>A0A838ZT08</accession>
<dbReference type="RefSeq" id="WP_182043729.1">
    <property type="nucleotide sequence ID" value="NZ_JACDZE010000003.1"/>
</dbReference>
<reference evidence="4 5" key="1">
    <citation type="submission" date="2020-07" db="EMBL/GenBank/DDBJ databases">
        <title>Moheibacter lacus sp. nov., a member of the family Flavobacteriaceae isolated from freshwater lake sediment.</title>
        <authorList>
            <person name="Liu Y."/>
        </authorList>
    </citation>
    <scope>NUCLEOTIDE SEQUENCE [LARGE SCALE GENOMIC DNA]</scope>
    <source>
        <strain evidence="4 5">BDHS18</strain>
    </source>
</reference>
<comment type="caution">
    <text evidence="4">The sequence shown here is derived from an EMBL/GenBank/DDBJ whole genome shotgun (WGS) entry which is preliminary data.</text>
</comment>
<keyword evidence="5" id="KW-1185">Reference proteome</keyword>
<evidence type="ECO:0000313" key="5">
    <source>
        <dbReference type="Proteomes" id="UP000552241"/>
    </source>
</evidence>
<dbReference type="EMBL" id="JACDZE010000003">
    <property type="protein sequence ID" value="MBA5630125.1"/>
    <property type="molecule type" value="Genomic_DNA"/>
</dbReference>
<dbReference type="Proteomes" id="UP000552241">
    <property type="component" value="Unassembled WGS sequence"/>
</dbReference>
<dbReference type="InterPro" id="IPR050570">
    <property type="entry name" value="Cell_wall_metabolism_enzyme"/>
</dbReference>
<sequence length="288" mass="32345">MKKKKKNIFRKLFQKHTLIILNEESQEEQFSFRLNRMNVLVVLALLTFFTIACTTLTLLYTPLHDYILPSEKHVGVMDKEEILKLTNQVEVLENRSKANDLYIKNLRIILAGEVPIPEIDTTQNPITSVDLSKVDLAPTEDDLELRKEVEQEEIFSVAGTQDNQESGSLLFTPLKGIMTSGYSTEENHLAIDIAAQQGEAIKSVASGTVIFTDWTPETGYVAVIQHQQGMISVYKHALTVYKKMGDVVKKGEVIAAVGNTGELTTGPHLHFELWIDGTPVDPQQYIVF</sequence>
<keyword evidence="2" id="KW-0472">Membrane</keyword>
<feature type="transmembrane region" description="Helical" evidence="2">
    <location>
        <begin position="39"/>
        <end position="60"/>
    </location>
</feature>
<dbReference type="PANTHER" id="PTHR21666:SF289">
    <property type="entry name" value="L-ALA--D-GLU ENDOPEPTIDASE"/>
    <property type="match status" value="1"/>
</dbReference>
<name>A0A838ZT08_9FLAO</name>
<keyword evidence="1" id="KW-0732">Signal</keyword>
<dbReference type="GO" id="GO:0004222">
    <property type="term" value="F:metalloendopeptidase activity"/>
    <property type="evidence" value="ECO:0007669"/>
    <property type="project" value="TreeGrafter"/>
</dbReference>
<feature type="domain" description="M23ase beta-sheet core" evidence="3">
    <location>
        <begin position="187"/>
        <end position="282"/>
    </location>
</feature>
<dbReference type="PANTHER" id="PTHR21666">
    <property type="entry name" value="PEPTIDASE-RELATED"/>
    <property type="match status" value="1"/>
</dbReference>
<dbReference type="AlphaFoldDB" id="A0A838ZT08"/>
<protein>
    <submittedName>
        <fullName evidence="4">M23 family metallopeptidase</fullName>
    </submittedName>
</protein>
<evidence type="ECO:0000259" key="3">
    <source>
        <dbReference type="Pfam" id="PF01551"/>
    </source>
</evidence>